<dbReference type="RefSeq" id="WP_189777941.1">
    <property type="nucleotide sequence ID" value="NZ_JACWEZ010000004.1"/>
</dbReference>
<dbReference type="Proteomes" id="UP000621631">
    <property type="component" value="Unassembled WGS sequence"/>
</dbReference>
<dbReference type="Pfam" id="PF12691">
    <property type="entry name" value="Phage_tail_terminator_6"/>
    <property type="match status" value="1"/>
</dbReference>
<name>A0ABR7VLF4_VIRHA</name>
<accession>A0ABR7VLF4</accession>
<sequence>MLLDVISKEVETNIIDLVDNKNLFKNYYPDNPDNIVSVIDGGGYPPNRYSPIREKTIEFKIRSQRYPDGVELGNKIFNLFHSQENYSLGDFFITASYVSSELTYLYADSQNRKEFSLELVFQYQY</sequence>
<evidence type="ECO:0000313" key="1">
    <source>
        <dbReference type="EMBL" id="MBD1222749.1"/>
    </source>
</evidence>
<gene>
    <name evidence="1" type="ORF">IC602_09010</name>
</gene>
<keyword evidence="2" id="KW-1185">Reference proteome</keyword>
<organism evidence="1 2">
    <name type="scientific">Virgibacillus halodenitrificans</name>
    <name type="common">Bacillus halodenitrificans</name>
    <dbReference type="NCBI Taxonomy" id="1482"/>
    <lineage>
        <taxon>Bacteria</taxon>
        <taxon>Bacillati</taxon>
        <taxon>Bacillota</taxon>
        <taxon>Bacilli</taxon>
        <taxon>Bacillales</taxon>
        <taxon>Bacillaceae</taxon>
        <taxon>Virgibacillus</taxon>
    </lineage>
</organism>
<reference evidence="1 2" key="1">
    <citation type="submission" date="2020-09" db="EMBL/GenBank/DDBJ databases">
        <title>Draft Genome Sequences of Oil-Oxidizing Bacteria Halomonas titanicae, Marinobacter lutaoensis, and Virgibacillus halodenitrificans Isolated from Highly Saline Environments.</title>
        <authorList>
            <person name="Grouzdev D.S."/>
            <person name="Sokolova D.S."/>
            <person name="Semenova E.M."/>
            <person name="Borzenkov I.A."/>
            <person name="Bidzhieva S.K."/>
            <person name="Poltaraus A.B."/>
            <person name="Nazina T.N."/>
        </authorList>
    </citation>
    <scope>NUCLEOTIDE SEQUENCE [LARGE SCALE GENOMIC DNA]</scope>
    <source>
        <strain evidence="1 2">VKM B-3472D</strain>
    </source>
</reference>
<evidence type="ECO:0008006" key="3">
    <source>
        <dbReference type="Google" id="ProtNLM"/>
    </source>
</evidence>
<evidence type="ECO:0000313" key="2">
    <source>
        <dbReference type="Proteomes" id="UP000621631"/>
    </source>
</evidence>
<protein>
    <recommendedName>
        <fullName evidence="3">Minor capsid protein</fullName>
    </recommendedName>
</protein>
<comment type="caution">
    <text evidence="1">The sequence shown here is derived from an EMBL/GenBank/DDBJ whole genome shotgun (WGS) entry which is preliminary data.</text>
</comment>
<dbReference type="EMBL" id="JACWEZ010000004">
    <property type="protein sequence ID" value="MBD1222749.1"/>
    <property type="molecule type" value="Genomic_DNA"/>
</dbReference>
<dbReference type="InterPro" id="IPR024411">
    <property type="entry name" value="Tail_terminator_phage"/>
</dbReference>
<proteinExistence type="predicted"/>